<comment type="caution">
    <text evidence="1">The sequence shown here is derived from an EMBL/GenBank/DDBJ whole genome shotgun (WGS) entry which is preliminary data.</text>
</comment>
<dbReference type="InParanoid" id="A0A7J8FZ40"/>
<dbReference type="AlphaFoldDB" id="A0A7J8FZ40"/>
<name>A0A7J8FZ40_MOLMO</name>
<proteinExistence type="predicted"/>
<evidence type="ECO:0000313" key="1">
    <source>
        <dbReference type="EMBL" id="KAF6452861.1"/>
    </source>
</evidence>
<protein>
    <submittedName>
        <fullName evidence="1">Uncharacterized protein</fullName>
    </submittedName>
</protein>
<sequence length="128" mass="14533">MYFILIHTSHRKMKTVLQCHLFYIFGTQRQALLKIRPKKIKQNVNDVMYTLAFKKLTICPLTKLMAMLGHGIIQHWVCGSQAVLHHTLMGCEPTTDIAICDPSMKCSCLKTEDVHCCAIGNVLSDKMP</sequence>
<gene>
    <name evidence="1" type="ORF">HJG59_008187</name>
</gene>
<dbReference type="Proteomes" id="UP000550707">
    <property type="component" value="Unassembled WGS sequence"/>
</dbReference>
<evidence type="ECO:0000313" key="2">
    <source>
        <dbReference type="Proteomes" id="UP000550707"/>
    </source>
</evidence>
<organism evidence="1 2">
    <name type="scientific">Molossus molossus</name>
    <name type="common">Pallas' mastiff bat</name>
    <name type="synonym">Vespertilio molossus</name>
    <dbReference type="NCBI Taxonomy" id="27622"/>
    <lineage>
        <taxon>Eukaryota</taxon>
        <taxon>Metazoa</taxon>
        <taxon>Chordata</taxon>
        <taxon>Craniata</taxon>
        <taxon>Vertebrata</taxon>
        <taxon>Euteleostomi</taxon>
        <taxon>Mammalia</taxon>
        <taxon>Eutheria</taxon>
        <taxon>Laurasiatheria</taxon>
        <taxon>Chiroptera</taxon>
        <taxon>Yangochiroptera</taxon>
        <taxon>Molossidae</taxon>
        <taxon>Molossus</taxon>
    </lineage>
</organism>
<accession>A0A7J8FZ40</accession>
<reference evidence="1 2" key="1">
    <citation type="journal article" date="2020" name="Nature">
        <title>Six reference-quality genomes reveal evolution of bat adaptations.</title>
        <authorList>
            <person name="Jebb D."/>
            <person name="Huang Z."/>
            <person name="Pippel M."/>
            <person name="Hughes G.M."/>
            <person name="Lavrichenko K."/>
            <person name="Devanna P."/>
            <person name="Winkler S."/>
            <person name="Jermiin L.S."/>
            <person name="Skirmuntt E.C."/>
            <person name="Katzourakis A."/>
            <person name="Burkitt-Gray L."/>
            <person name="Ray D.A."/>
            <person name="Sullivan K.A.M."/>
            <person name="Roscito J.G."/>
            <person name="Kirilenko B.M."/>
            <person name="Davalos L.M."/>
            <person name="Corthals A.P."/>
            <person name="Power M.L."/>
            <person name="Jones G."/>
            <person name="Ransome R.D."/>
            <person name="Dechmann D.K.N."/>
            <person name="Locatelli A.G."/>
            <person name="Puechmaille S.J."/>
            <person name="Fedrigo O."/>
            <person name="Jarvis E.D."/>
            <person name="Hiller M."/>
            <person name="Vernes S.C."/>
            <person name="Myers E.W."/>
            <person name="Teeling E.C."/>
        </authorList>
    </citation>
    <scope>NUCLEOTIDE SEQUENCE [LARGE SCALE GENOMIC DNA]</scope>
    <source>
        <strain evidence="1">MMolMol1</strain>
        <tissue evidence="1">Muscle</tissue>
    </source>
</reference>
<keyword evidence="2" id="KW-1185">Reference proteome</keyword>
<dbReference type="EMBL" id="JACASF010000010">
    <property type="protein sequence ID" value="KAF6452861.1"/>
    <property type="molecule type" value="Genomic_DNA"/>
</dbReference>